<protein>
    <recommendedName>
        <fullName evidence="13">G-protein coupled receptors family 3 profile domain-containing protein</fullName>
    </recommendedName>
</protein>
<feature type="transmembrane region" description="Helical" evidence="12">
    <location>
        <begin position="670"/>
        <end position="695"/>
    </location>
</feature>
<dbReference type="FunFam" id="2.10.50.30:FF:000002">
    <property type="entry name" value="Vomeronasal 2 receptor, h1"/>
    <property type="match status" value="1"/>
</dbReference>
<keyword evidence="9" id="KW-0675">Receptor</keyword>
<dbReference type="PROSITE" id="PS50259">
    <property type="entry name" value="G_PROTEIN_RECEP_F3_4"/>
    <property type="match status" value="1"/>
</dbReference>
<keyword evidence="10" id="KW-0325">Glycoprotein</keyword>
<dbReference type="InterPro" id="IPR004073">
    <property type="entry name" value="GPCR_3_vmron_rcpt_2"/>
</dbReference>
<dbReference type="InterPro" id="IPR001828">
    <property type="entry name" value="ANF_lig-bd_rcpt"/>
</dbReference>
<keyword evidence="4 12" id="KW-0812">Transmembrane</keyword>
<dbReference type="AlphaFoldDB" id="L7N039"/>
<dbReference type="InterPro" id="IPR017979">
    <property type="entry name" value="GPCR_3_CS"/>
</dbReference>
<dbReference type="PANTHER" id="PTHR24061">
    <property type="entry name" value="CALCIUM-SENSING RECEPTOR-RELATED"/>
    <property type="match status" value="1"/>
</dbReference>
<dbReference type="GeneTree" id="ENSGT00950000182788"/>
<dbReference type="InterPro" id="IPR017978">
    <property type="entry name" value="GPCR_3_C"/>
</dbReference>
<sequence>MWSFFAIKEINENSLILPNITLGFFIYNSHFLPDFTYLASMELLSTWGKFVPNYKCDTQDNLAAVIGGPTSDVCLYMADILCAYKFSQITYGSAPLMDNTKEALFFHHMLPSGTHQYIGILDLILHFQWKWIGLVYFYREMGERFVHKVLPVFLQKGICFDFIKAAFLINIFSEFETMANELIETSYLIGKSTANAVIIHDEIQSIVLLRIWIEIPFNFDLPKINKVWIMTAEIDFASLPIQRDWDMSFINGALSISRLPKKVSGFHEFLQDRKPDTDQEDGFIGDFWQQAFMCSFPGLNLDESPENICTQEEKLETLPMSVFEMSMTSHSYNIYNAVYAVAHALHDMDSSKFKHRRTEIRDLQKMQSWQLLHFLKRVIFNNTVGEQISFNKNGELVSGLDIVNWVTFPNETFSRVKVGRIDPQSLPTVEFTVHEDAQPLSLCNDHCYPGYSKRKKEGKPFCCYDCIPCPEGKISAQKDVDNCFQCPEDHYPNKNRDFCIPKSLTFLTFEEALGTSLASSALLLFCVTSVVLGIFLKHRDTPIVKANNRTLTYTLLLSLLLSFLCALLFIGKPQKMTCLFRQTAFGIIFSVAISSVLAKTITVILAFQATKPESKLRKWLGKRMATSIVLSSLLIQATICTVWLSTFPPFPDLDVNSMAEEVILKCNEGSITMFYCLLGFMGFLSICSFTSAFFARKLPDSFNEAKFITFSMLVFCSVWISFVPTYLSSKGKYMVAVEIFSILASSAGLLGFIFFPKCYIIILRPDMNTKEQVMKRKH</sequence>
<evidence type="ECO:0000256" key="1">
    <source>
        <dbReference type="ARBA" id="ARBA00004651"/>
    </source>
</evidence>
<feature type="domain" description="G-protein coupled receptors family 3 profile" evidence="13">
    <location>
        <begin position="513"/>
        <end position="777"/>
    </location>
</feature>
<reference evidence="14" key="3">
    <citation type="submission" date="2025-09" db="UniProtKB">
        <authorList>
            <consortium name="Ensembl"/>
        </authorList>
    </citation>
    <scope>IDENTIFICATION</scope>
</reference>
<dbReference type="InParanoid" id="L7N039"/>
<evidence type="ECO:0000256" key="4">
    <source>
        <dbReference type="ARBA" id="ARBA00022692"/>
    </source>
</evidence>
<evidence type="ECO:0000256" key="5">
    <source>
        <dbReference type="ARBA" id="ARBA00022729"/>
    </source>
</evidence>
<feature type="transmembrane region" description="Helical" evidence="12">
    <location>
        <begin position="733"/>
        <end position="755"/>
    </location>
</feature>
<evidence type="ECO:0000256" key="12">
    <source>
        <dbReference type="SAM" id="Phobius"/>
    </source>
</evidence>
<dbReference type="InterPro" id="IPR038550">
    <property type="entry name" value="GPCR_3_9-Cys_sf"/>
</dbReference>
<dbReference type="CDD" id="cd15283">
    <property type="entry name" value="7tmC_V2R_pheromone"/>
    <property type="match status" value="1"/>
</dbReference>
<dbReference type="GO" id="GO:0004930">
    <property type="term" value="F:G protein-coupled receptor activity"/>
    <property type="evidence" value="ECO:0000318"/>
    <property type="project" value="GO_Central"/>
</dbReference>
<feature type="transmembrane region" description="Helical" evidence="12">
    <location>
        <begin position="583"/>
        <end position="607"/>
    </location>
</feature>
<feature type="transmembrane region" description="Helical" evidence="12">
    <location>
        <begin position="628"/>
        <end position="650"/>
    </location>
</feature>
<dbReference type="HOGENOM" id="CLU_005389_5_0_1"/>
<dbReference type="InterPro" id="IPR000337">
    <property type="entry name" value="GPCR_3"/>
</dbReference>
<evidence type="ECO:0000313" key="14">
    <source>
        <dbReference type="Ensembl" id="ENSACAP00000017244.3"/>
    </source>
</evidence>
<proteinExistence type="inferred from homology"/>
<evidence type="ECO:0000256" key="6">
    <source>
        <dbReference type="ARBA" id="ARBA00022989"/>
    </source>
</evidence>
<dbReference type="Bgee" id="ENSACAG00000017523">
    <property type="expression patterns" value="Expressed in dewlap"/>
</dbReference>
<dbReference type="InterPro" id="IPR028082">
    <property type="entry name" value="Peripla_BP_I"/>
</dbReference>
<evidence type="ECO:0000259" key="13">
    <source>
        <dbReference type="PROSITE" id="PS50259"/>
    </source>
</evidence>
<reference evidence="14" key="2">
    <citation type="submission" date="2025-08" db="UniProtKB">
        <authorList>
            <consortium name="Ensembl"/>
        </authorList>
    </citation>
    <scope>IDENTIFICATION</scope>
</reference>
<keyword evidence="8 12" id="KW-0472">Membrane</keyword>
<keyword evidence="7" id="KW-0297">G-protein coupled receptor</keyword>
<dbReference type="PROSITE" id="PS00981">
    <property type="entry name" value="G_PROTEIN_RECEP_F3_3"/>
    <property type="match status" value="1"/>
</dbReference>
<dbReference type="Gene3D" id="3.40.50.2300">
    <property type="match status" value="2"/>
</dbReference>
<dbReference type="Pfam" id="PF07562">
    <property type="entry name" value="NCD3G"/>
    <property type="match status" value="1"/>
</dbReference>
<evidence type="ECO:0000256" key="10">
    <source>
        <dbReference type="ARBA" id="ARBA00023180"/>
    </source>
</evidence>
<keyword evidence="15" id="KW-1185">Reference proteome</keyword>
<evidence type="ECO:0000256" key="7">
    <source>
        <dbReference type="ARBA" id="ARBA00023040"/>
    </source>
</evidence>
<dbReference type="PANTHER" id="PTHR24061:SF599">
    <property type="entry name" value="G-PROTEIN COUPLED RECEPTORS FAMILY 3 PROFILE DOMAIN-CONTAINING PROTEIN"/>
    <property type="match status" value="1"/>
</dbReference>
<dbReference type="PRINTS" id="PR01535">
    <property type="entry name" value="VOMERONASL2R"/>
</dbReference>
<organism evidence="14 15">
    <name type="scientific">Anolis carolinensis</name>
    <name type="common">Green anole</name>
    <name type="synonym">American chameleon</name>
    <dbReference type="NCBI Taxonomy" id="28377"/>
    <lineage>
        <taxon>Eukaryota</taxon>
        <taxon>Metazoa</taxon>
        <taxon>Chordata</taxon>
        <taxon>Craniata</taxon>
        <taxon>Vertebrata</taxon>
        <taxon>Euteleostomi</taxon>
        <taxon>Lepidosauria</taxon>
        <taxon>Squamata</taxon>
        <taxon>Bifurcata</taxon>
        <taxon>Unidentata</taxon>
        <taxon>Episquamata</taxon>
        <taxon>Toxicofera</taxon>
        <taxon>Iguania</taxon>
        <taxon>Dactyloidae</taxon>
        <taxon>Anolis</taxon>
    </lineage>
</organism>
<evidence type="ECO:0000313" key="15">
    <source>
        <dbReference type="Proteomes" id="UP000001646"/>
    </source>
</evidence>
<feature type="transmembrane region" description="Helical" evidence="12">
    <location>
        <begin position="550"/>
        <end position="571"/>
    </location>
</feature>
<dbReference type="Pfam" id="PF01094">
    <property type="entry name" value="ANF_receptor"/>
    <property type="match status" value="1"/>
</dbReference>
<keyword evidence="3" id="KW-1003">Cell membrane</keyword>
<dbReference type="FunFam" id="3.40.50.2300:FF:000024">
    <property type="entry name" value="Vomeronasal 2, receptor 73"/>
    <property type="match status" value="1"/>
</dbReference>
<dbReference type="Proteomes" id="UP000001646">
    <property type="component" value="Unplaced"/>
</dbReference>
<evidence type="ECO:0000256" key="2">
    <source>
        <dbReference type="ARBA" id="ARBA00007242"/>
    </source>
</evidence>
<dbReference type="InterPro" id="IPR011500">
    <property type="entry name" value="GPCR_3_9-Cys_dom"/>
</dbReference>
<evidence type="ECO:0000256" key="8">
    <source>
        <dbReference type="ARBA" id="ARBA00023136"/>
    </source>
</evidence>
<keyword evidence="11" id="KW-0807">Transducer</keyword>
<name>L7N039_ANOCA</name>
<comment type="similarity">
    <text evidence="2">Belongs to the G-protein coupled receptor 3 family.</text>
</comment>
<feature type="transmembrane region" description="Helical" evidence="12">
    <location>
        <begin position="517"/>
        <end position="538"/>
    </location>
</feature>
<accession>L7N039</accession>
<keyword evidence="5" id="KW-0732">Signal</keyword>
<dbReference type="Ensembl" id="ENSACAT00000017583.3">
    <property type="protein sequence ID" value="ENSACAP00000017244.3"/>
    <property type="gene ID" value="ENSACAG00000017523.3"/>
</dbReference>
<dbReference type="PRINTS" id="PR00248">
    <property type="entry name" value="GPCRMGR"/>
</dbReference>
<evidence type="ECO:0000256" key="3">
    <source>
        <dbReference type="ARBA" id="ARBA00022475"/>
    </source>
</evidence>
<feature type="transmembrane region" description="Helical" evidence="12">
    <location>
        <begin position="707"/>
        <end position="727"/>
    </location>
</feature>
<dbReference type="Gene3D" id="2.10.50.30">
    <property type="entry name" value="GPCR, family 3, nine cysteines domain"/>
    <property type="match status" value="1"/>
</dbReference>
<evidence type="ECO:0000256" key="11">
    <source>
        <dbReference type="ARBA" id="ARBA00023224"/>
    </source>
</evidence>
<evidence type="ECO:0000256" key="9">
    <source>
        <dbReference type="ARBA" id="ARBA00023170"/>
    </source>
</evidence>
<dbReference type="eggNOG" id="KOG1056">
    <property type="taxonomic scope" value="Eukaryota"/>
</dbReference>
<dbReference type="GO" id="GO:0005886">
    <property type="term" value="C:plasma membrane"/>
    <property type="evidence" value="ECO:0000318"/>
    <property type="project" value="GO_Central"/>
</dbReference>
<dbReference type="SUPFAM" id="SSF53822">
    <property type="entry name" value="Periplasmic binding protein-like I"/>
    <property type="match status" value="1"/>
</dbReference>
<keyword evidence="6 12" id="KW-1133">Transmembrane helix</keyword>
<comment type="subcellular location">
    <subcellularLocation>
        <location evidence="1">Cell membrane</location>
        <topology evidence="1">Multi-pass membrane protein</topology>
    </subcellularLocation>
</comment>
<reference evidence="14" key="1">
    <citation type="submission" date="2009-12" db="EMBL/GenBank/DDBJ databases">
        <title>The Genome Sequence of Anolis carolinensis (Green Anole Lizard).</title>
        <authorList>
            <consortium name="The Genome Sequencing Platform"/>
            <person name="Di Palma F."/>
            <person name="Alfoldi J."/>
            <person name="Heiman D."/>
            <person name="Young S."/>
            <person name="Grabherr M."/>
            <person name="Johnson J."/>
            <person name="Lander E.S."/>
            <person name="Lindblad-Toh K."/>
        </authorList>
    </citation>
    <scope>NUCLEOTIDE SEQUENCE [LARGE SCALE GENOMIC DNA]</scope>
    <source>
        <strain evidence="14">JBL SC #1</strain>
    </source>
</reference>
<dbReference type="InterPro" id="IPR000068">
    <property type="entry name" value="GPCR_3_Ca_sens_rcpt-rel"/>
</dbReference>
<dbReference type="Pfam" id="PF00003">
    <property type="entry name" value="7tm_3"/>
    <property type="match status" value="1"/>
</dbReference>